<evidence type="ECO:0000313" key="1">
    <source>
        <dbReference type="EMBL" id="PSV79371.1"/>
    </source>
</evidence>
<proteinExistence type="predicted"/>
<dbReference type="RefSeq" id="WP_045064622.1">
    <property type="nucleotide sequence ID" value="NZ_CP131599.1"/>
</dbReference>
<name>A0ABX5GCR8_PHOLE</name>
<dbReference type="Proteomes" id="UP000241566">
    <property type="component" value="Unassembled WGS sequence"/>
</dbReference>
<accession>A0ABX5GCR8</accession>
<reference evidence="1 2" key="1">
    <citation type="submission" date="2018-01" db="EMBL/GenBank/DDBJ databases">
        <title>Whole genome sequencing of Histamine producing bacteria.</title>
        <authorList>
            <person name="Butler K."/>
        </authorList>
    </citation>
    <scope>NUCLEOTIDE SEQUENCE [LARGE SCALE GENOMIC DNA]</scope>
    <source>
        <strain evidence="1 2">ATCC 25521</strain>
    </source>
</reference>
<organism evidence="1 2">
    <name type="scientific">Photobacterium leiognathi</name>
    <dbReference type="NCBI Taxonomy" id="553611"/>
    <lineage>
        <taxon>Bacteria</taxon>
        <taxon>Pseudomonadati</taxon>
        <taxon>Pseudomonadota</taxon>
        <taxon>Gammaproteobacteria</taxon>
        <taxon>Vibrionales</taxon>
        <taxon>Vibrionaceae</taxon>
        <taxon>Photobacterium</taxon>
    </lineage>
</organism>
<sequence>MSTQATKNLEKRAIEDATINQLFGVLSEEFGYDYTEWLDEILALQDKWQKQGFVEVYSSDKYKEYGRVKDSSLKHGASPWYIGIYHARLMDNGDNDPLVIVKFHETETGEIVDMKLMLDHPEIFGKDAQEKNDPARMKEIRQQIDEFIQKADAKLIEKE</sequence>
<gene>
    <name evidence="1" type="ORF">CTM94_16510</name>
</gene>
<evidence type="ECO:0000313" key="2">
    <source>
        <dbReference type="Proteomes" id="UP000241566"/>
    </source>
</evidence>
<keyword evidence="2" id="KW-1185">Reference proteome</keyword>
<comment type="caution">
    <text evidence="1">The sequence shown here is derived from an EMBL/GenBank/DDBJ whole genome shotgun (WGS) entry which is preliminary data.</text>
</comment>
<protein>
    <submittedName>
        <fullName evidence="1">Uncharacterized protein</fullName>
    </submittedName>
</protein>
<dbReference type="EMBL" id="PYOI01000028">
    <property type="protein sequence ID" value="PSV79371.1"/>
    <property type="molecule type" value="Genomic_DNA"/>
</dbReference>